<dbReference type="InterPro" id="IPR025668">
    <property type="entry name" value="Tnp_DDE_dom"/>
</dbReference>
<dbReference type="AlphaFoldDB" id="A0A291BBA8"/>
<keyword evidence="3" id="KW-1185">Reference proteome</keyword>
<dbReference type="Proteomes" id="UP000218160">
    <property type="component" value="Chromosome 2"/>
</dbReference>
<gene>
    <name evidence="2" type="ORF">BTN50_1857</name>
</gene>
<protein>
    <submittedName>
        <fullName evidence="2">Mobile element protein</fullName>
    </submittedName>
</protein>
<evidence type="ECO:0000313" key="3">
    <source>
        <dbReference type="Proteomes" id="UP000218160"/>
    </source>
</evidence>
<dbReference type="Pfam" id="PF13737">
    <property type="entry name" value="DDE_Tnp_1_5"/>
    <property type="match status" value="1"/>
</dbReference>
<proteinExistence type="predicted"/>
<reference evidence="3" key="1">
    <citation type="submission" date="2017-04" db="EMBL/GenBank/DDBJ databases">
        <title>Genome evolution of the luminous symbionts of deep sea anglerfish.</title>
        <authorList>
            <person name="Hendry T.A."/>
        </authorList>
    </citation>
    <scope>NUCLEOTIDE SEQUENCE [LARGE SCALE GENOMIC DNA]</scope>
</reference>
<sequence>MHIFNSVFKLVQRKLLCFHYSCMSKRAKTVNVTFKTKIKGTIPHLTVDSAGLKVLR</sequence>
<evidence type="ECO:0000313" key="2">
    <source>
        <dbReference type="EMBL" id="ATF10277.1"/>
    </source>
</evidence>
<name>A0A291BBA8_9GAMM</name>
<feature type="domain" description="Transposase DDE" evidence="1">
    <location>
        <begin position="4"/>
        <end position="55"/>
    </location>
</feature>
<accession>A0A291BBA8</accession>
<dbReference type="KEGG" id="elux:BTN50_1857"/>
<evidence type="ECO:0000259" key="1">
    <source>
        <dbReference type="Pfam" id="PF13737"/>
    </source>
</evidence>
<organism evidence="2 3">
    <name type="scientific">Candidatus Enterovibrio altilux</name>
    <dbReference type="NCBI Taxonomy" id="1927128"/>
    <lineage>
        <taxon>Bacteria</taxon>
        <taxon>Pseudomonadati</taxon>
        <taxon>Pseudomonadota</taxon>
        <taxon>Gammaproteobacteria</taxon>
        <taxon>Vibrionales</taxon>
        <taxon>Vibrionaceae</taxon>
        <taxon>Enterovibrio</taxon>
    </lineage>
</organism>
<dbReference type="EMBL" id="CP020663">
    <property type="protein sequence ID" value="ATF10277.1"/>
    <property type="molecule type" value="Genomic_DNA"/>
</dbReference>